<dbReference type="OrthoDB" id="414243at2759"/>
<dbReference type="Proteomes" id="UP000780801">
    <property type="component" value="Unassembled WGS sequence"/>
</dbReference>
<dbReference type="PANTHER" id="PTHR11571">
    <property type="entry name" value="GLUTATHIONE S-TRANSFERASE"/>
    <property type="match status" value="1"/>
</dbReference>
<dbReference type="Pfam" id="PF14497">
    <property type="entry name" value="GST_C_3"/>
    <property type="match status" value="1"/>
</dbReference>
<dbReference type="GO" id="GO:0004364">
    <property type="term" value="F:glutathione transferase activity"/>
    <property type="evidence" value="ECO:0007669"/>
    <property type="project" value="TreeGrafter"/>
</dbReference>
<dbReference type="SUPFAM" id="SSF47616">
    <property type="entry name" value="GST C-terminal domain-like"/>
    <property type="match status" value="1"/>
</dbReference>
<sequence>MSPIQTTHFSKDAASASEVMAHPESFKLKYFQIFGLGQTCRDMLSYAGAKWEDTYPGDWNAEKALTPFGCLPLLFIRKGDKEIVISESIPVESYLARQFGLLGDNEYEETLIKAFHSSSFTLMGAFGSFVTWNQPEARDKCYEMFKQNMLANWIASHEKHLVDNGSNGHYIRDKASPGSRLSLADIKTTNLIEHFIGQPEGKEIVGIIRESPALWKLYETVINHPKLASWRSSDAFKTLEENTTQFYKDPMAAISKF</sequence>
<dbReference type="GO" id="GO:0006749">
    <property type="term" value="P:glutathione metabolic process"/>
    <property type="evidence" value="ECO:0007669"/>
    <property type="project" value="TreeGrafter"/>
</dbReference>
<evidence type="ECO:0000313" key="2">
    <source>
        <dbReference type="EMBL" id="KAF9579646.1"/>
    </source>
</evidence>
<dbReference type="Gene3D" id="3.40.30.10">
    <property type="entry name" value="Glutaredoxin"/>
    <property type="match status" value="1"/>
</dbReference>
<dbReference type="Gene3D" id="1.20.1050.10">
    <property type="match status" value="1"/>
</dbReference>
<dbReference type="PROSITE" id="PS50404">
    <property type="entry name" value="GST_NTER"/>
    <property type="match status" value="1"/>
</dbReference>
<organism evidence="2 3">
    <name type="scientific">Lunasporangiospora selenospora</name>
    <dbReference type="NCBI Taxonomy" id="979761"/>
    <lineage>
        <taxon>Eukaryota</taxon>
        <taxon>Fungi</taxon>
        <taxon>Fungi incertae sedis</taxon>
        <taxon>Mucoromycota</taxon>
        <taxon>Mortierellomycotina</taxon>
        <taxon>Mortierellomycetes</taxon>
        <taxon>Mortierellales</taxon>
        <taxon>Mortierellaceae</taxon>
        <taxon>Lunasporangiospora</taxon>
    </lineage>
</organism>
<dbReference type="InterPro" id="IPR036249">
    <property type="entry name" value="Thioredoxin-like_sf"/>
</dbReference>
<evidence type="ECO:0000259" key="1">
    <source>
        <dbReference type="PROSITE" id="PS50404"/>
    </source>
</evidence>
<evidence type="ECO:0000313" key="3">
    <source>
        <dbReference type="Proteomes" id="UP000780801"/>
    </source>
</evidence>
<name>A0A9P6FR32_9FUNG</name>
<dbReference type="InterPro" id="IPR050213">
    <property type="entry name" value="GST_superfamily"/>
</dbReference>
<reference evidence="2" key="1">
    <citation type="journal article" date="2020" name="Fungal Divers.">
        <title>Resolving the Mortierellaceae phylogeny through synthesis of multi-gene phylogenetics and phylogenomics.</title>
        <authorList>
            <person name="Vandepol N."/>
            <person name="Liber J."/>
            <person name="Desiro A."/>
            <person name="Na H."/>
            <person name="Kennedy M."/>
            <person name="Barry K."/>
            <person name="Grigoriev I.V."/>
            <person name="Miller A.N."/>
            <person name="O'Donnell K."/>
            <person name="Stajich J.E."/>
            <person name="Bonito G."/>
        </authorList>
    </citation>
    <scope>NUCLEOTIDE SEQUENCE</scope>
    <source>
        <strain evidence="2">KOD1015</strain>
    </source>
</reference>
<keyword evidence="3" id="KW-1185">Reference proteome</keyword>
<feature type="domain" description="GST N-terminal" evidence="1">
    <location>
        <begin position="24"/>
        <end position="103"/>
    </location>
</feature>
<dbReference type="AlphaFoldDB" id="A0A9P6FR32"/>
<proteinExistence type="predicted"/>
<protein>
    <recommendedName>
        <fullName evidence="1">GST N-terminal domain-containing protein</fullName>
    </recommendedName>
</protein>
<dbReference type="EMBL" id="JAABOA010002608">
    <property type="protein sequence ID" value="KAF9579646.1"/>
    <property type="molecule type" value="Genomic_DNA"/>
</dbReference>
<dbReference type="InterPro" id="IPR004045">
    <property type="entry name" value="Glutathione_S-Trfase_N"/>
</dbReference>
<comment type="caution">
    <text evidence="2">The sequence shown here is derived from an EMBL/GenBank/DDBJ whole genome shotgun (WGS) entry which is preliminary data.</text>
</comment>
<dbReference type="InterPro" id="IPR004046">
    <property type="entry name" value="GST_C"/>
</dbReference>
<gene>
    <name evidence="2" type="ORF">BGW38_004018</name>
</gene>
<accession>A0A9P6FR32</accession>
<dbReference type="InterPro" id="IPR036282">
    <property type="entry name" value="Glutathione-S-Trfase_C_sf"/>
</dbReference>
<dbReference type="SUPFAM" id="SSF52833">
    <property type="entry name" value="Thioredoxin-like"/>
    <property type="match status" value="1"/>
</dbReference>